<evidence type="ECO:0000256" key="1">
    <source>
        <dbReference type="SAM" id="Phobius"/>
    </source>
</evidence>
<feature type="transmembrane region" description="Helical" evidence="1">
    <location>
        <begin position="7"/>
        <end position="26"/>
    </location>
</feature>
<sequence length="87" mass="9940">MIGQKLIALLIMVIPAALAMYGIKLIRDALFYSVTPDVDFLWGKLLLGLLLFVGPVSFIGGFILHHDRKRNRVQPRFMKRDPEDDED</sequence>
<name>A0A9X3TM14_9BACL</name>
<evidence type="ECO:0000313" key="2">
    <source>
        <dbReference type="EMBL" id="MDA5106972.1"/>
    </source>
</evidence>
<dbReference type="Proteomes" id="UP001151071">
    <property type="component" value="Unassembled WGS sequence"/>
</dbReference>
<keyword evidence="1" id="KW-0812">Transmembrane</keyword>
<evidence type="ECO:0000313" key="3">
    <source>
        <dbReference type="Proteomes" id="UP001151071"/>
    </source>
</evidence>
<dbReference type="InterPro" id="IPR020138">
    <property type="entry name" value="Uncharacterised_YqzF"/>
</dbReference>
<comment type="caution">
    <text evidence="2">The sequence shown here is derived from an EMBL/GenBank/DDBJ whole genome shotgun (WGS) entry which is preliminary data.</text>
</comment>
<keyword evidence="3" id="KW-1185">Reference proteome</keyword>
<reference evidence="2" key="1">
    <citation type="submission" date="2022-12" db="EMBL/GenBank/DDBJ databases">
        <title>Draft genome sequence of the thermophilic strain Brevibacillus thermoruber HT42, isolated from Los Humeros, Puebla, Mexico, with biotechnological potential.</title>
        <authorList>
            <person name="Lara Sanchez J."/>
            <person name="Solis Palacios R."/>
            <person name="Bustos Baena A.S."/>
            <person name="Ruz Baez A.E."/>
            <person name="Espinosa Luna G."/>
            <person name="Oliart Ros R.M."/>
        </authorList>
    </citation>
    <scope>NUCLEOTIDE SEQUENCE</scope>
    <source>
        <strain evidence="2">HT42</strain>
    </source>
</reference>
<dbReference type="AlphaFoldDB" id="A0A9X3TM14"/>
<protein>
    <submittedName>
        <fullName evidence="2">DUF2627 domain-containing protein</fullName>
    </submittedName>
</protein>
<accession>A0A9X3TM14</accession>
<gene>
    <name evidence="2" type="ORF">O3V59_01220</name>
</gene>
<dbReference type="RefSeq" id="WP_029099500.1">
    <property type="nucleotide sequence ID" value="NZ_JAPYYP010000001.1"/>
</dbReference>
<organism evidence="2 3">
    <name type="scientific">Brevibacillus thermoruber</name>
    <dbReference type="NCBI Taxonomy" id="33942"/>
    <lineage>
        <taxon>Bacteria</taxon>
        <taxon>Bacillati</taxon>
        <taxon>Bacillota</taxon>
        <taxon>Bacilli</taxon>
        <taxon>Bacillales</taxon>
        <taxon>Paenibacillaceae</taxon>
        <taxon>Brevibacillus</taxon>
    </lineage>
</organism>
<proteinExistence type="predicted"/>
<feature type="transmembrane region" description="Helical" evidence="1">
    <location>
        <begin position="46"/>
        <end position="64"/>
    </location>
</feature>
<dbReference type="EMBL" id="JAPYYP010000001">
    <property type="protein sequence ID" value="MDA5106972.1"/>
    <property type="molecule type" value="Genomic_DNA"/>
</dbReference>
<keyword evidence="1" id="KW-0472">Membrane</keyword>
<dbReference type="Pfam" id="PF11118">
    <property type="entry name" value="DUF2627"/>
    <property type="match status" value="1"/>
</dbReference>
<keyword evidence="1" id="KW-1133">Transmembrane helix</keyword>